<dbReference type="InterPro" id="IPR001646">
    <property type="entry name" value="5peptide_repeat"/>
</dbReference>
<dbReference type="Pfam" id="PF13576">
    <property type="entry name" value="Pentapeptide_3"/>
    <property type="match status" value="2"/>
</dbReference>
<accession>A0A9W6UWI4</accession>
<comment type="caution">
    <text evidence="1">The sequence shown here is derived from an EMBL/GenBank/DDBJ whole genome shotgun (WGS) entry which is preliminary data.</text>
</comment>
<evidence type="ECO:0008006" key="3">
    <source>
        <dbReference type="Google" id="ProtNLM"/>
    </source>
</evidence>
<organism evidence="1 2">
    <name type="scientific">Actinomadura rubrobrunea</name>
    <dbReference type="NCBI Taxonomy" id="115335"/>
    <lineage>
        <taxon>Bacteria</taxon>
        <taxon>Bacillati</taxon>
        <taxon>Actinomycetota</taxon>
        <taxon>Actinomycetes</taxon>
        <taxon>Streptosporangiales</taxon>
        <taxon>Thermomonosporaceae</taxon>
        <taxon>Actinomadura</taxon>
    </lineage>
</organism>
<evidence type="ECO:0000313" key="2">
    <source>
        <dbReference type="Proteomes" id="UP001165124"/>
    </source>
</evidence>
<reference evidence="1" key="1">
    <citation type="submission" date="2023-02" db="EMBL/GenBank/DDBJ databases">
        <title>Actinomadura rubrobrunea NBRC 14622.</title>
        <authorList>
            <person name="Ichikawa N."/>
            <person name="Sato H."/>
            <person name="Tonouchi N."/>
        </authorList>
    </citation>
    <scope>NUCLEOTIDE SEQUENCE</scope>
    <source>
        <strain evidence="1">NBRC 14622</strain>
    </source>
</reference>
<dbReference type="Proteomes" id="UP001165124">
    <property type="component" value="Unassembled WGS sequence"/>
</dbReference>
<protein>
    <recommendedName>
        <fullName evidence="3">Pentapeptide repeat-containing protein</fullName>
    </recommendedName>
</protein>
<dbReference type="SUPFAM" id="SSF141571">
    <property type="entry name" value="Pentapeptide repeat-like"/>
    <property type="match status" value="1"/>
</dbReference>
<dbReference type="EMBL" id="BSRZ01000003">
    <property type="protein sequence ID" value="GLW63710.1"/>
    <property type="molecule type" value="Genomic_DNA"/>
</dbReference>
<evidence type="ECO:0000313" key="1">
    <source>
        <dbReference type="EMBL" id="GLW63710.1"/>
    </source>
</evidence>
<gene>
    <name evidence="1" type="ORF">Arub01_19540</name>
</gene>
<sequence length="377" mass="40978">MAAAGAAAAAAIWFTTGWLLDTTGHEIDRDPGASGADRARVRVEAVRTGLAAGAGAGAAVGLMLAFRRQAHTEYDAAERRVTELYNAAAEQLASDKAPVRLTALYTLERLANDNPRHRQTIVNIICAYLRMPYIPPADQPADDRQRQAARRYRAARTGLVLVPEPPPSVPDPHEEREVRLTAQRILHTHLQSDADVPWTGITLDLTHATLIDFALNNCTVRSASFDGAIFEGTASFHGATFENSTSFHGATFKRPANFGGATFESPARFGGATFEHFASFKGATFERLAFFGSATFEKLVFFDEATFKRPANFGGATFGRLAFFDDATFEELAFFHGATFEDFASFKGTTFKSPASFDEAIFKSPPSFDGTRGIARD</sequence>
<dbReference type="Gene3D" id="2.160.20.80">
    <property type="entry name" value="E3 ubiquitin-protein ligase SopA"/>
    <property type="match status" value="1"/>
</dbReference>
<keyword evidence="2" id="KW-1185">Reference proteome</keyword>
<dbReference type="AlphaFoldDB" id="A0A9W6UWI4"/>
<proteinExistence type="predicted"/>
<name>A0A9W6UWI4_9ACTN</name>